<protein>
    <recommendedName>
        <fullName evidence="6">Arsenate reductase</fullName>
        <ecNumber evidence="9">1.20.4.4</ecNumber>
    </recommendedName>
</protein>
<dbReference type="InterPro" id="IPR023485">
    <property type="entry name" value="Ptyr_pPase"/>
</dbReference>
<evidence type="ECO:0000256" key="6">
    <source>
        <dbReference type="ARBA" id="ARBA00039879"/>
    </source>
</evidence>
<evidence type="ECO:0000256" key="8">
    <source>
        <dbReference type="ARBA" id="ARBA00061528"/>
    </source>
</evidence>
<sequence length="142" mass="16046">MRNDKPILYFLCTGNSCRSQMAEGWARHLGQERVEAYSAGLETHGLNPRAVVVMQEAGVDISDQESKLIDPDLLHRADYVITLCGDARDTCPVTPPEVTRLHWGFPDPARTEGTNAEIMAQFRHVRDGIRDRVAEFLREIVR</sequence>
<keyword evidence="1" id="KW-0963">Cytoplasm</keyword>
<dbReference type="NCBIfam" id="TIGR02691">
    <property type="entry name" value="arsC_pI258_fam"/>
    <property type="match status" value="1"/>
</dbReference>
<reference evidence="11 12" key="1">
    <citation type="submission" date="2020-04" db="EMBL/GenBank/DDBJ databases">
        <authorList>
            <person name="Zhang R."/>
            <person name="Schippers A."/>
        </authorList>
    </citation>
    <scope>NUCLEOTIDE SEQUENCE [LARGE SCALE GENOMIC DNA]</scope>
    <source>
        <strain evidence="11 12">DSM 109850</strain>
    </source>
</reference>
<comment type="catalytic activity">
    <reaction evidence="7">
        <text>arsenate + [thioredoxin]-dithiol + H(+) = arsenite + [thioredoxin]-disulfide + H2O</text>
        <dbReference type="Rhea" id="RHEA:43848"/>
        <dbReference type="Rhea" id="RHEA-COMP:10698"/>
        <dbReference type="Rhea" id="RHEA-COMP:10700"/>
        <dbReference type="ChEBI" id="CHEBI:15377"/>
        <dbReference type="ChEBI" id="CHEBI:15378"/>
        <dbReference type="ChEBI" id="CHEBI:29242"/>
        <dbReference type="ChEBI" id="CHEBI:29950"/>
        <dbReference type="ChEBI" id="CHEBI:48597"/>
        <dbReference type="ChEBI" id="CHEBI:50058"/>
        <dbReference type="EC" id="1.20.4.4"/>
    </reaction>
</comment>
<dbReference type="EMBL" id="JABBVZ010000059">
    <property type="protein sequence ID" value="NMP23636.1"/>
    <property type="molecule type" value="Genomic_DNA"/>
</dbReference>
<keyword evidence="12" id="KW-1185">Reference proteome</keyword>
<dbReference type="PANTHER" id="PTHR43428:SF1">
    <property type="entry name" value="ARSENATE REDUCTASE"/>
    <property type="match status" value="1"/>
</dbReference>
<keyword evidence="2" id="KW-0059">Arsenical resistance</keyword>
<proteinExistence type="inferred from homology"/>
<dbReference type="RefSeq" id="WP_169101094.1">
    <property type="nucleotide sequence ID" value="NZ_JABBVZ010000059.1"/>
</dbReference>
<evidence type="ECO:0000256" key="2">
    <source>
        <dbReference type="ARBA" id="ARBA00022849"/>
    </source>
</evidence>
<gene>
    <name evidence="11" type="primary">arsC</name>
    <name evidence="11" type="ORF">HIJ39_14935</name>
</gene>
<dbReference type="GO" id="GO:0030612">
    <property type="term" value="F:arsenate reductase (thioredoxin) activity"/>
    <property type="evidence" value="ECO:0007669"/>
    <property type="project" value="UniProtKB-EC"/>
</dbReference>
<dbReference type="InterPro" id="IPR014064">
    <property type="entry name" value="Arsenate_reductase_ArsC"/>
</dbReference>
<feature type="domain" description="Phosphotyrosine protein phosphatase I" evidence="10">
    <location>
        <begin position="6"/>
        <end position="139"/>
    </location>
</feature>
<dbReference type="SUPFAM" id="SSF52788">
    <property type="entry name" value="Phosphotyrosine protein phosphatases I"/>
    <property type="match status" value="1"/>
</dbReference>
<evidence type="ECO:0000256" key="9">
    <source>
        <dbReference type="ARBA" id="ARBA00066655"/>
    </source>
</evidence>
<keyword evidence="4" id="KW-1015">Disulfide bond</keyword>
<evidence type="ECO:0000313" key="12">
    <source>
        <dbReference type="Proteomes" id="UP000533476"/>
    </source>
</evidence>
<evidence type="ECO:0000256" key="3">
    <source>
        <dbReference type="ARBA" id="ARBA00023002"/>
    </source>
</evidence>
<dbReference type="Gene3D" id="3.40.50.2300">
    <property type="match status" value="1"/>
</dbReference>
<dbReference type="AlphaFoldDB" id="A0A7Y0L6H5"/>
<name>A0A7Y0L6H5_9FIRM</name>
<dbReference type="FunFam" id="3.40.50.2300:FF:000237">
    <property type="entry name" value="Arsenate reductase"/>
    <property type="match status" value="1"/>
</dbReference>
<keyword evidence="3 11" id="KW-0560">Oxidoreductase</keyword>
<evidence type="ECO:0000256" key="1">
    <source>
        <dbReference type="ARBA" id="ARBA00022490"/>
    </source>
</evidence>
<accession>A0A7Y0L6H5</accession>
<dbReference type="SMART" id="SM00226">
    <property type="entry name" value="LMWPc"/>
    <property type="match status" value="1"/>
</dbReference>
<dbReference type="Proteomes" id="UP000533476">
    <property type="component" value="Unassembled WGS sequence"/>
</dbReference>
<comment type="similarity">
    <text evidence="8">Belongs to the low molecular weight phosphotyrosine protein phosphatase family. Thioredoxin-coupled ArsC subfamily.</text>
</comment>
<dbReference type="Pfam" id="PF01451">
    <property type="entry name" value="LMWPc"/>
    <property type="match status" value="1"/>
</dbReference>
<evidence type="ECO:0000256" key="5">
    <source>
        <dbReference type="ARBA" id="ARBA00023284"/>
    </source>
</evidence>
<evidence type="ECO:0000256" key="4">
    <source>
        <dbReference type="ARBA" id="ARBA00023157"/>
    </source>
</evidence>
<dbReference type="InterPro" id="IPR036196">
    <property type="entry name" value="Ptyr_pPase_sf"/>
</dbReference>
<dbReference type="GO" id="GO:0004725">
    <property type="term" value="F:protein tyrosine phosphatase activity"/>
    <property type="evidence" value="ECO:0007669"/>
    <property type="project" value="InterPro"/>
</dbReference>
<dbReference type="CDD" id="cd16345">
    <property type="entry name" value="LMWP_ArsC"/>
    <property type="match status" value="1"/>
</dbReference>
<evidence type="ECO:0000313" key="11">
    <source>
        <dbReference type="EMBL" id="NMP23636.1"/>
    </source>
</evidence>
<evidence type="ECO:0000259" key="10">
    <source>
        <dbReference type="SMART" id="SM00226"/>
    </source>
</evidence>
<organism evidence="11 12">
    <name type="scientific">Sulfobacillus harzensis</name>
    <dbReference type="NCBI Taxonomy" id="2729629"/>
    <lineage>
        <taxon>Bacteria</taxon>
        <taxon>Bacillati</taxon>
        <taxon>Bacillota</taxon>
        <taxon>Clostridia</taxon>
        <taxon>Eubacteriales</taxon>
        <taxon>Clostridiales Family XVII. Incertae Sedis</taxon>
        <taxon>Sulfobacillus</taxon>
    </lineage>
</organism>
<comment type="caution">
    <text evidence="11">The sequence shown here is derived from an EMBL/GenBank/DDBJ whole genome shotgun (WGS) entry which is preliminary data.</text>
</comment>
<keyword evidence="5" id="KW-0676">Redox-active center</keyword>
<dbReference type="PANTHER" id="PTHR43428">
    <property type="entry name" value="ARSENATE REDUCTASE"/>
    <property type="match status" value="1"/>
</dbReference>
<evidence type="ECO:0000256" key="7">
    <source>
        <dbReference type="ARBA" id="ARBA00052766"/>
    </source>
</evidence>
<dbReference type="GO" id="GO:0046685">
    <property type="term" value="P:response to arsenic-containing substance"/>
    <property type="evidence" value="ECO:0007669"/>
    <property type="project" value="UniProtKB-KW"/>
</dbReference>
<dbReference type="EC" id="1.20.4.4" evidence="9"/>